<proteinExistence type="predicted"/>
<geneLocation type="plasmid" evidence="1 2">
    <name>p1</name>
</geneLocation>
<gene>
    <name evidence="1" type="ORF">V2W30_39725</name>
</gene>
<evidence type="ECO:0000313" key="2">
    <source>
        <dbReference type="Proteomes" id="UP001432251"/>
    </source>
</evidence>
<dbReference type="EMBL" id="CP146023">
    <property type="protein sequence ID" value="WWQ69325.1"/>
    <property type="molecule type" value="Genomic_DNA"/>
</dbReference>
<reference evidence="1" key="1">
    <citation type="journal article" date="2025" name="Int. J. Syst. Evol. Microbiol.">
        <title>Streptomyces citrinus sp. nov., with yellow diffusible pigment.</title>
        <authorList>
            <person name="He Y."/>
            <person name="Yang E."/>
            <person name="Xu J."/>
            <person name="Sun Y."/>
            <person name="Sun L."/>
        </authorList>
    </citation>
    <scope>NUCLEOTIDE SEQUENCE</scope>
    <source>
        <strain evidence="1">Q6</strain>
    </source>
</reference>
<keyword evidence="1" id="KW-0614">Plasmid</keyword>
<sequence>MAATLGRLLDTGRPRVSVMWTMATAVLAALIGTGGAFLVAPA</sequence>
<evidence type="ECO:0000313" key="1">
    <source>
        <dbReference type="EMBL" id="WWQ69325.1"/>
    </source>
</evidence>
<organism evidence="1 2">
    <name type="scientific">Streptomyces citrinus</name>
    <dbReference type="NCBI Taxonomy" id="3118173"/>
    <lineage>
        <taxon>Bacteria</taxon>
        <taxon>Bacillati</taxon>
        <taxon>Actinomycetota</taxon>
        <taxon>Actinomycetes</taxon>
        <taxon>Kitasatosporales</taxon>
        <taxon>Streptomycetaceae</taxon>
        <taxon>Streptomyces</taxon>
    </lineage>
</organism>
<keyword evidence="2" id="KW-1185">Reference proteome</keyword>
<dbReference type="Proteomes" id="UP001432251">
    <property type="component" value="Plasmid p1"/>
</dbReference>
<accession>A0ACD5AQK4</accession>
<protein>
    <submittedName>
        <fullName evidence="1">Uncharacterized protein</fullName>
    </submittedName>
</protein>
<name>A0ACD5AQK4_9ACTN</name>